<dbReference type="Pfam" id="PF07734">
    <property type="entry name" value="FBA_1"/>
    <property type="match status" value="1"/>
</dbReference>
<dbReference type="Pfam" id="PF12937">
    <property type="entry name" value="F-box-like"/>
    <property type="match status" value="1"/>
</dbReference>
<dbReference type="PANTHER" id="PTHR31672">
    <property type="entry name" value="BNACNNG10540D PROTEIN"/>
    <property type="match status" value="1"/>
</dbReference>
<comment type="caution">
    <text evidence="3">The sequence shown here is derived from an EMBL/GenBank/DDBJ whole genome shotgun (WGS) entry which is preliminary data.</text>
</comment>
<dbReference type="PANTHER" id="PTHR31672:SF13">
    <property type="entry name" value="F-BOX PROTEIN CPR30-LIKE"/>
    <property type="match status" value="1"/>
</dbReference>
<dbReference type="NCBIfam" id="TIGR01640">
    <property type="entry name" value="F_box_assoc_1"/>
    <property type="match status" value="1"/>
</dbReference>
<keyword evidence="4" id="KW-1185">Reference proteome</keyword>
<evidence type="ECO:0000256" key="1">
    <source>
        <dbReference type="SAM" id="MobiDB-lite"/>
    </source>
</evidence>
<dbReference type="InterPro" id="IPR011043">
    <property type="entry name" value="Gal_Oxase/kelch_b-propeller"/>
</dbReference>
<dbReference type="InterPro" id="IPR050796">
    <property type="entry name" value="SCF_F-box_component"/>
</dbReference>
<dbReference type="CDD" id="cd22157">
    <property type="entry name" value="F-box_AtFBW1-like"/>
    <property type="match status" value="1"/>
</dbReference>
<dbReference type="InterPro" id="IPR001810">
    <property type="entry name" value="F-box_dom"/>
</dbReference>
<feature type="region of interest" description="Disordered" evidence="1">
    <location>
        <begin position="475"/>
        <end position="514"/>
    </location>
</feature>
<dbReference type="AlphaFoldDB" id="A0AAW1XCU7"/>
<dbReference type="SMART" id="SM00256">
    <property type="entry name" value="FBOX"/>
    <property type="match status" value="1"/>
</dbReference>
<proteinExistence type="predicted"/>
<sequence>MAGNQCQKPRSEDGRAQKAKKYPFRFYCLFRAAKFPAKRLFLISPNQGFGFSIKQTTLALPKSGFLKIHVISREKVRRTPMRPRKRVADISPINREEREEEDEWQPQGPCRFQQLPQALVMDILSRLLVKTLFHCRCVCKSWLLIISDSHFAHMRLSKLPIGILIKTRPEKRKSRVIDFTQIEECEGSPFRLEKMRFSPKNSLPTMSDFGLINSCNGLLLLSGAGPKRDKPLYVCNPILGEYITLPPTNETRLSCSFFGLGFSVATNEYKVLQTSSSAGRDEGEAEIYTIGTGAWRSIGKAPQDSAHDAPFNAVLHGALHWVSCGWKNFVFIHSFNFETEKFHTLPPPGYFRPIEKQFKELLKLGVVDGCLFLCVCGDDTSQFDMWVMKDYGVQESWTKTIVVEGLYLPELDNDVYEPLVFLRNGEILLCYNDWIVVCYNQGTKSLRETRVAQTGSHFRAIGYNPSFVSLQEVAKGEKVRRERDKKKSKNSFGEGSSGCASSGIPGKPKNLNQA</sequence>
<gene>
    <name evidence="3" type="ORF">M0R45_020763</name>
</gene>
<dbReference type="Proteomes" id="UP001457282">
    <property type="component" value="Unassembled WGS sequence"/>
</dbReference>
<dbReference type="InterPro" id="IPR036047">
    <property type="entry name" value="F-box-like_dom_sf"/>
</dbReference>
<feature type="compositionally biased region" description="Polar residues" evidence="1">
    <location>
        <begin position="490"/>
        <end position="500"/>
    </location>
</feature>
<evidence type="ECO:0000259" key="2">
    <source>
        <dbReference type="PROSITE" id="PS50181"/>
    </source>
</evidence>
<feature type="domain" description="F-box" evidence="2">
    <location>
        <begin position="109"/>
        <end position="154"/>
    </location>
</feature>
<dbReference type="InterPro" id="IPR017451">
    <property type="entry name" value="F-box-assoc_interact_dom"/>
</dbReference>
<organism evidence="3 4">
    <name type="scientific">Rubus argutus</name>
    <name type="common">Southern blackberry</name>
    <dbReference type="NCBI Taxonomy" id="59490"/>
    <lineage>
        <taxon>Eukaryota</taxon>
        <taxon>Viridiplantae</taxon>
        <taxon>Streptophyta</taxon>
        <taxon>Embryophyta</taxon>
        <taxon>Tracheophyta</taxon>
        <taxon>Spermatophyta</taxon>
        <taxon>Magnoliopsida</taxon>
        <taxon>eudicotyledons</taxon>
        <taxon>Gunneridae</taxon>
        <taxon>Pentapetalae</taxon>
        <taxon>rosids</taxon>
        <taxon>fabids</taxon>
        <taxon>Rosales</taxon>
        <taxon>Rosaceae</taxon>
        <taxon>Rosoideae</taxon>
        <taxon>Rosoideae incertae sedis</taxon>
        <taxon>Rubus</taxon>
    </lineage>
</organism>
<evidence type="ECO:0000313" key="3">
    <source>
        <dbReference type="EMBL" id="KAK9933570.1"/>
    </source>
</evidence>
<dbReference type="Gene3D" id="1.20.1280.50">
    <property type="match status" value="1"/>
</dbReference>
<protein>
    <recommendedName>
        <fullName evidence="2">F-box domain-containing protein</fullName>
    </recommendedName>
</protein>
<dbReference type="PROSITE" id="PS50181">
    <property type="entry name" value="FBOX"/>
    <property type="match status" value="1"/>
</dbReference>
<reference evidence="3 4" key="1">
    <citation type="journal article" date="2023" name="G3 (Bethesda)">
        <title>A chromosome-length genome assembly and annotation of blackberry (Rubus argutus, cv. 'Hillquist').</title>
        <authorList>
            <person name="Bruna T."/>
            <person name="Aryal R."/>
            <person name="Dudchenko O."/>
            <person name="Sargent D.J."/>
            <person name="Mead D."/>
            <person name="Buti M."/>
            <person name="Cavallini A."/>
            <person name="Hytonen T."/>
            <person name="Andres J."/>
            <person name="Pham M."/>
            <person name="Weisz D."/>
            <person name="Mascagni F."/>
            <person name="Usai G."/>
            <person name="Natali L."/>
            <person name="Bassil N."/>
            <person name="Fernandez G.E."/>
            <person name="Lomsadze A."/>
            <person name="Armour M."/>
            <person name="Olukolu B."/>
            <person name="Poorten T."/>
            <person name="Britton C."/>
            <person name="Davik J."/>
            <person name="Ashrafi H."/>
            <person name="Aiden E.L."/>
            <person name="Borodovsky M."/>
            <person name="Worthington M."/>
        </authorList>
    </citation>
    <scope>NUCLEOTIDE SEQUENCE [LARGE SCALE GENOMIC DNA]</scope>
    <source>
        <strain evidence="3">PI 553951</strain>
    </source>
</reference>
<evidence type="ECO:0000313" key="4">
    <source>
        <dbReference type="Proteomes" id="UP001457282"/>
    </source>
</evidence>
<dbReference type="EMBL" id="JBEDUW010000004">
    <property type="protein sequence ID" value="KAK9933570.1"/>
    <property type="molecule type" value="Genomic_DNA"/>
</dbReference>
<dbReference type="SUPFAM" id="SSF81383">
    <property type="entry name" value="F-box domain"/>
    <property type="match status" value="1"/>
</dbReference>
<dbReference type="InterPro" id="IPR006527">
    <property type="entry name" value="F-box-assoc_dom_typ1"/>
</dbReference>
<dbReference type="SUPFAM" id="SSF50965">
    <property type="entry name" value="Galactose oxidase, central domain"/>
    <property type="match status" value="1"/>
</dbReference>
<name>A0AAW1XCU7_RUBAR</name>
<accession>A0AAW1XCU7</accession>